<evidence type="ECO:0000259" key="2">
    <source>
        <dbReference type="PROSITE" id="PS50894"/>
    </source>
</evidence>
<dbReference type="InterPro" id="IPR036641">
    <property type="entry name" value="HPT_dom_sf"/>
</dbReference>
<comment type="caution">
    <text evidence="1">Lacks conserved residue(s) required for the propagation of feature annotation.</text>
</comment>
<sequence>MSPSDDAPLPLVDQSVLDRLREELDEDGGYCRVFVGNFIECLPQRISKLRLALTTGDLDGSVDAVLSLKTSSQMVGAERLAGLAIALEAEIRTGAHQDDAAVVLPHLAAAFLRNISQCSRQTMHRLQAQCALGASL</sequence>
<proteinExistence type="predicted"/>
<protein>
    <submittedName>
        <fullName evidence="3">Histidine kinase</fullName>
    </submittedName>
</protein>
<keyword evidence="3" id="KW-0808">Transferase</keyword>
<feature type="domain" description="HPt" evidence="2">
    <location>
        <begin position="27"/>
        <end position="129"/>
    </location>
</feature>
<dbReference type="STRING" id="993070.AS031_17770"/>
<dbReference type="RefSeq" id="WP_058269493.1">
    <property type="nucleotide sequence ID" value="NZ_FMAZ01000009.1"/>
</dbReference>
<dbReference type="GO" id="GO:0016301">
    <property type="term" value="F:kinase activity"/>
    <property type="evidence" value="ECO:0007669"/>
    <property type="project" value="UniProtKB-KW"/>
</dbReference>
<keyword evidence="4" id="KW-1185">Reference proteome</keyword>
<dbReference type="Proteomes" id="UP000053199">
    <property type="component" value="Unassembled WGS sequence"/>
</dbReference>
<evidence type="ECO:0000313" key="3">
    <source>
        <dbReference type="EMBL" id="KSU70438.1"/>
    </source>
</evidence>
<reference evidence="3 4" key="1">
    <citation type="journal article" date="2014" name="Arch. Microbiol.">
        <title>Arthrobacter enclensis sp. nov., isolated from sediment sample.</title>
        <authorList>
            <person name="Dastager S.G."/>
            <person name="Liu Q."/>
            <person name="Tang S.K."/>
            <person name="Krishnamurthi S."/>
            <person name="Lee J.C."/>
            <person name="Li W.J."/>
        </authorList>
    </citation>
    <scope>NUCLEOTIDE SEQUENCE [LARGE SCALE GENOMIC DNA]</scope>
    <source>
        <strain evidence="3 4">NIO-1008</strain>
    </source>
</reference>
<dbReference type="Pfam" id="PF01627">
    <property type="entry name" value="Hpt"/>
    <property type="match status" value="1"/>
</dbReference>
<comment type="caution">
    <text evidence="3">The sequence shown here is derived from an EMBL/GenBank/DDBJ whole genome shotgun (WGS) entry which is preliminary data.</text>
</comment>
<accession>A0A0V8I6M0</accession>
<dbReference type="GO" id="GO:0000160">
    <property type="term" value="P:phosphorelay signal transduction system"/>
    <property type="evidence" value="ECO:0007669"/>
    <property type="project" value="InterPro"/>
</dbReference>
<dbReference type="AlphaFoldDB" id="A0A0V8I6M0"/>
<keyword evidence="3" id="KW-0418">Kinase</keyword>
<dbReference type="InterPro" id="IPR008207">
    <property type="entry name" value="Sig_transdc_His_kin_Hpt_dom"/>
</dbReference>
<dbReference type="OrthoDB" id="4965347at2"/>
<gene>
    <name evidence="3" type="ORF">AS031_17770</name>
</gene>
<dbReference type="PROSITE" id="PS50894">
    <property type="entry name" value="HPT"/>
    <property type="match status" value="1"/>
</dbReference>
<evidence type="ECO:0000256" key="1">
    <source>
        <dbReference type="PROSITE-ProRule" id="PRU00110"/>
    </source>
</evidence>
<dbReference type="Gene3D" id="1.20.120.160">
    <property type="entry name" value="HPT domain"/>
    <property type="match status" value="1"/>
</dbReference>
<evidence type="ECO:0000313" key="4">
    <source>
        <dbReference type="Proteomes" id="UP000053199"/>
    </source>
</evidence>
<name>A0A0V8I6M0_9MICC</name>
<dbReference type="SUPFAM" id="SSF47226">
    <property type="entry name" value="Histidine-containing phosphotransfer domain, HPT domain"/>
    <property type="match status" value="1"/>
</dbReference>
<dbReference type="EMBL" id="LNQM01000010">
    <property type="protein sequence ID" value="KSU70438.1"/>
    <property type="molecule type" value="Genomic_DNA"/>
</dbReference>
<organism evidence="3 4">
    <name type="scientific">Pseudarthrobacter enclensis</name>
    <dbReference type="NCBI Taxonomy" id="993070"/>
    <lineage>
        <taxon>Bacteria</taxon>
        <taxon>Bacillati</taxon>
        <taxon>Actinomycetota</taxon>
        <taxon>Actinomycetes</taxon>
        <taxon>Micrococcales</taxon>
        <taxon>Micrococcaceae</taxon>
        <taxon>Pseudarthrobacter</taxon>
    </lineage>
</organism>